<evidence type="ECO:0000256" key="1">
    <source>
        <dbReference type="SAM" id="MobiDB-lite"/>
    </source>
</evidence>
<name>A0A1A3NQF9_MYCAS</name>
<feature type="compositionally biased region" description="Basic residues" evidence="1">
    <location>
        <begin position="273"/>
        <end position="283"/>
    </location>
</feature>
<dbReference type="OrthoDB" id="4753685at2"/>
<reference evidence="3" key="1">
    <citation type="submission" date="2016-06" db="EMBL/GenBank/DDBJ databases">
        <authorList>
            <person name="Sutton G."/>
            <person name="Brinkac L."/>
            <person name="Sanka R."/>
            <person name="Adams M."/>
            <person name="Lau E."/>
            <person name="Garcia-Basteiro A."/>
            <person name="Lopez-Varela E."/>
            <person name="Palencia S."/>
        </authorList>
    </citation>
    <scope>NUCLEOTIDE SEQUENCE [LARGE SCALE GENOMIC DNA]</scope>
    <source>
        <strain evidence="3">1245335.1</strain>
    </source>
</reference>
<dbReference type="AlphaFoldDB" id="A0A1A3NQF9"/>
<comment type="caution">
    <text evidence="2">The sequence shown here is derived from an EMBL/GenBank/DDBJ whole genome shotgun (WGS) entry which is preliminary data.</text>
</comment>
<evidence type="ECO:0000313" key="2">
    <source>
        <dbReference type="EMBL" id="OBK22547.1"/>
    </source>
</evidence>
<feature type="region of interest" description="Disordered" evidence="1">
    <location>
        <begin position="247"/>
        <end position="296"/>
    </location>
</feature>
<organism evidence="2 3">
    <name type="scientific">Mycobacterium asiaticum</name>
    <dbReference type="NCBI Taxonomy" id="1790"/>
    <lineage>
        <taxon>Bacteria</taxon>
        <taxon>Bacillati</taxon>
        <taxon>Actinomycetota</taxon>
        <taxon>Actinomycetes</taxon>
        <taxon>Mycobacteriales</taxon>
        <taxon>Mycobacteriaceae</taxon>
        <taxon>Mycobacterium</taxon>
    </lineage>
</organism>
<proteinExistence type="predicted"/>
<dbReference type="Proteomes" id="UP000093819">
    <property type="component" value="Unassembled WGS sequence"/>
</dbReference>
<protein>
    <submittedName>
        <fullName evidence="2">Uncharacterized protein</fullName>
    </submittedName>
</protein>
<feature type="compositionally biased region" description="Basic and acidic residues" evidence="1">
    <location>
        <begin position="250"/>
        <end position="260"/>
    </location>
</feature>
<evidence type="ECO:0000313" key="3">
    <source>
        <dbReference type="Proteomes" id="UP000093819"/>
    </source>
</evidence>
<gene>
    <name evidence="2" type="ORF">A5635_21775</name>
</gene>
<dbReference type="EMBL" id="LZLR01000093">
    <property type="protein sequence ID" value="OBK22547.1"/>
    <property type="molecule type" value="Genomic_DNA"/>
</dbReference>
<dbReference type="RefSeq" id="WP_065035547.1">
    <property type="nucleotide sequence ID" value="NZ_LZLR01000093.1"/>
</dbReference>
<accession>A0A1A3NQF9</accession>
<sequence>MRAIVDMADRAATTISAALNTDQPDARRRPPTETRLHDKTIRLEEGSPAWNAAEAVHPEDRQILDAAIRLVEPNINHLAAAPAEPHIIWNKHGETRELVEYTGIDIALRLVELHHQARAELGLTRLRHRYPMPCPNCGGRVGRDDGETIITCDDRDNCKSTWTEREYQFLAGLITRERLDMEILKYLLAEAYARLDAVQQRINVLSDIDAWVAEAELPAEAAVIGQLIAESFDEAIAGHLTPAQRAITTARKDTEQRQTSEDTWAWGNEPRYQRPRPKPKKATRPAGPPVHPGSLSTLIDIDETAALAGQIACTECNLTHRGDCA</sequence>